<dbReference type="GO" id="GO:0030295">
    <property type="term" value="F:protein kinase activator activity"/>
    <property type="evidence" value="ECO:0007669"/>
    <property type="project" value="TreeGrafter"/>
</dbReference>
<dbReference type="PROSITE" id="PS50109">
    <property type="entry name" value="HIS_KIN"/>
    <property type="match status" value="1"/>
</dbReference>
<dbReference type="RefSeq" id="WP_155445908.1">
    <property type="nucleotide sequence ID" value="NZ_JAOQNR010000006.1"/>
</dbReference>
<accession>A0A6N8DKX2</accession>
<dbReference type="SMART" id="SM00387">
    <property type="entry name" value="HATPase_c"/>
    <property type="match status" value="1"/>
</dbReference>
<comment type="catalytic activity">
    <reaction evidence="1">
        <text>ATP + protein L-histidine = ADP + protein N-phospho-L-histidine.</text>
        <dbReference type="EC" id="2.7.13.3"/>
    </reaction>
</comment>
<dbReference type="GO" id="GO:0000155">
    <property type="term" value="F:phosphorelay sensor kinase activity"/>
    <property type="evidence" value="ECO:0007669"/>
    <property type="project" value="InterPro"/>
</dbReference>
<dbReference type="Pfam" id="PF02518">
    <property type="entry name" value="HATPase_c"/>
    <property type="match status" value="1"/>
</dbReference>
<comment type="caution">
    <text evidence="6">The sequence shown here is derived from an EMBL/GenBank/DDBJ whole genome shotgun (WGS) entry which is preliminary data.</text>
</comment>
<dbReference type="OrthoDB" id="9795133at2"/>
<dbReference type="Gene3D" id="3.30.565.10">
    <property type="entry name" value="Histidine kinase-like ATPase, C-terminal domain"/>
    <property type="match status" value="1"/>
</dbReference>
<gene>
    <name evidence="6" type="ORF">GJ654_09465</name>
</gene>
<keyword evidence="3" id="KW-0808">Transferase</keyword>
<dbReference type="PANTHER" id="PTHR42878">
    <property type="entry name" value="TWO-COMPONENT HISTIDINE KINASE"/>
    <property type="match status" value="1"/>
</dbReference>
<dbReference type="CDD" id="cd00082">
    <property type="entry name" value="HisKA"/>
    <property type="match status" value="1"/>
</dbReference>
<keyword evidence="4" id="KW-0418">Kinase</keyword>
<dbReference type="GO" id="GO:0007234">
    <property type="term" value="P:osmosensory signaling via phosphorelay pathway"/>
    <property type="evidence" value="ECO:0007669"/>
    <property type="project" value="TreeGrafter"/>
</dbReference>
<evidence type="ECO:0000256" key="3">
    <source>
        <dbReference type="ARBA" id="ARBA00022679"/>
    </source>
</evidence>
<name>A0A6N8DKX2_RHOAC</name>
<evidence type="ECO:0000259" key="5">
    <source>
        <dbReference type="PROSITE" id="PS50109"/>
    </source>
</evidence>
<dbReference type="SUPFAM" id="SSF47384">
    <property type="entry name" value="Homodimeric domain of signal transducing histidine kinase"/>
    <property type="match status" value="1"/>
</dbReference>
<dbReference type="GO" id="GO:0000156">
    <property type="term" value="F:phosphorelay response regulator activity"/>
    <property type="evidence" value="ECO:0007669"/>
    <property type="project" value="TreeGrafter"/>
</dbReference>
<evidence type="ECO:0000256" key="4">
    <source>
        <dbReference type="ARBA" id="ARBA00022777"/>
    </source>
</evidence>
<sequence>MGSRSGWIATARTALLFALPLMLAALLGAQALDADYLVLREKARRETERVADAFSGAAVNEVTELAAFAKLNIEKAARDPNPDPTLWRVIYTYDLGLLVLKRRGDRVLFPPEDPLAMPKMWEEKLRALTAIADLLRDGDFVNGWFPNIAGEYYFECRRKGAGAERDENCLALSSTQIFPTLFGVLDEFAAVTPGWAFRLRDPFDRIVWSKGKGDAYESFTQGGALHGWVVELSGAPNAKRGALGRLALATPLALVWLLLVFQARRAQTAQAEESAARMTLLTQLSHDLRTPLANLKLYAELIRRKGDSPELSRYCAVLTDEIDRLDALAGATLSQGAAPVQYRMETADPGELAREIVARYHSLLAASGCACEVTSAVQGERRFATSAFERILINLIDNARKYAPGRIEVEVGESGGLLHLRVRDHGGDSPKAPKSHGVGLSIVRELARANGGGFTLSQAHPGSCAHATLKMDVS</sequence>
<evidence type="ECO:0000256" key="1">
    <source>
        <dbReference type="ARBA" id="ARBA00000085"/>
    </source>
</evidence>
<dbReference type="InterPro" id="IPR036097">
    <property type="entry name" value="HisK_dim/P_sf"/>
</dbReference>
<dbReference type="InterPro" id="IPR050351">
    <property type="entry name" value="BphY/WalK/GraS-like"/>
</dbReference>
<dbReference type="InterPro" id="IPR003594">
    <property type="entry name" value="HATPase_dom"/>
</dbReference>
<dbReference type="PANTHER" id="PTHR42878:SF14">
    <property type="entry name" value="OSMOLARITY TWO-COMPONENT SYSTEM PROTEIN SSK1"/>
    <property type="match status" value="1"/>
</dbReference>
<protein>
    <recommendedName>
        <fullName evidence="2">histidine kinase</fullName>
        <ecNumber evidence="2">2.7.13.3</ecNumber>
    </recommendedName>
</protein>
<reference evidence="6 7" key="1">
    <citation type="submission" date="2019-11" db="EMBL/GenBank/DDBJ databases">
        <title>Whole-genome sequence of a Rhodoblastus acidophilus DSM 142.</title>
        <authorList>
            <person name="Kyndt J.A."/>
            <person name="Meyer T.E."/>
        </authorList>
    </citation>
    <scope>NUCLEOTIDE SEQUENCE [LARGE SCALE GENOMIC DNA]</scope>
    <source>
        <strain evidence="6 7">DSM 142</strain>
    </source>
</reference>
<organism evidence="6 7">
    <name type="scientific">Rhodoblastus acidophilus</name>
    <name type="common">Rhodopseudomonas acidophila</name>
    <dbReference type="NCBI Taxonomy" id="1074"/>
    <lineage>
        <taxon>Bacteria</taxon>
        <taxon>Pseudomonadati</taxon>
        <taxon>Pseudomonadota</taxon>
        <taxon>Alphaproteobacteria</taxon>
        <taxon>Hyphomicrobiales</taxon>
        <taxon>Rhodoblastaceae</taxon>
        <taxon>Rhodoblastus</taxon>
    </lineage>
</organism>
<dbReference type="InterPro" id="IPR036890">
    <property type="entry name" value="HATPase_C_sf"/>
</dbReference>
<evidence type="ECO:0000313" key="6">
    <source>
        <dbReference type="EMBL" id="MTV31222.1"/>
    </source>
</evidence>
<dbReference type="AlphaFoldDB" id="A0A6N8DKX2"/>
<dbReference type="EC" id="2.7.13.3" evidence="2"/>
<dbReference type="CDD" id="cd00075">
    <property type="entry name" value="HATPase"/>
    <property type="match status" value="1"/>
</dbReference>
<evidence type="ECO:0000256" key="2">
    <source>
        <dbReference type="ARBA" id="ARBA00012438"/>
    </source>
</evidence>
<evidence type="ECO:0000313" key="7">
    <source>
        <dbReference type="Proteomes" id="UP000439113"/>
    </source>
</evidence>
<feature type="domain" description="Histidine kinase" evidence="5">
    <location>
        <begin position="283"/>
        <end position="473"/>
    </location>
</feature>
<dbReference type="Proteomes" id="UP000439113">
    <property type="component" value="Unassembled WGS sequence"/>
</dbReference>
<dbReference type="InterPro" id="IPR003661">
    <property type="entry name" value="HisK_dim/P_dom"/>
</dbReference>
<dbReference type="SUPFAM" id="SSF55874">
    <property type="entry name" value="ATPase domain of HSP90 chaperone/DNA topoisomerase II/histidine kinase"/>
    <property type="match status" value="1"/>
</dbReference>
<dbReference type="SMART" id="SM00388">
    <property type="entry name" value="HisKA"/>
    <property type="match status" value="1"/>
</dbReference>
<dbReference type="EMBL" id="WNKS01000006">
    <property type="protein sequence ID" value="MTV31222.1"/>
    <property type="molecule type" value="Genomic_DNA"/>
</dbReference>
<dbReference type="Gene3D" id="1.10.287.130">
    <property type="match status" value="1"/>
</dbReference>
<dbReference type="InterPro" id="IPR005467">
    <property type="entry name" value="His_kinase_dom"/>
</dbReference>
<proteinExistence type="predicted"/>
<dbReference type="Pfam" id="PF00512">
    <property type="entry name" value="HisKA"/>
    <property type="match status" value="1"/>
</dbReference>